<evidence type="ECO:0000313" key="1">
    <source>
        <dbReference type="EMBL" id="AXK34385.1"/>
    </source>
</evidence>
<dbReference type="AlphaFoldDB" id="A0A345XRW9"/>
<dbReference type="RefSeq" id="WP_208879784.1">
    <property type="nucleotide sequence ID" value="NZ_CP031320.1"/>
</dbReference>
<accession>A0A345XRW9</accession>
<dbReference type="EMBL" id="CP031320">
    <property type="protein sequence ID" value="AXK34385.1"/>
    <property type="molecule type" value="Genomic_DNA"/>
</dbReference>
<evidence type="ECO:0000313" key="2">
    <source>
        <dbReference type="Proteomes" id="UP000254425"/>
    </source>
</evidence>
<dbReference type="KEGG" id="sarm:DVA86_18775"/>
<keyword evidence="2" id="KW-1185">Reference proteome</keyword>
<sequence>MSTATATRDPRSFVSPEVWNREIILLMRDNVMVRDMAERIFGQAIAYLITAMENPNTDMGVGQTVDIGVHTLILDTKVYFEFCDKYNGGNYKHHEPNLVRRRDGTVFRTADILRNNGFEVDEELWSMDSADCSPCNQKAPDSH</sequence>
<protein>
    <submittedName>
        <fullName evidence="1">Uncharacterized protein</fullName>
    </submittedName>
</protein>
<organism evidence="1 2">
    <name type="scientific">Streptomyces armeniacus</name>
    <dbReference type="NCBI Taxonomy" id="83291"/>
    <lineage>
        <taxon>Bacteria</taxon>
        <taxon>Bacillati</taxon>
        <taxon>Actinomycetota</taxon>
        <taxon>Actinomycetes</taxon>
        <taxon>Kitasatosporales</taxon>
        <taxon>Streptomycetaceae</taxon>
        <taxon>Streptomyces</taxon>
    </lineage>
</organism>
<proteinExistence type="predicted"/>
<dbReference type="Proteomes" id="UP000254425">
    <property type="component" value="Chromosome"/>
</dbReference>
<gene>
    <name evidence="1" type="ORF">DVA86_18775</name>
</gene>
<name>A0A345XRW9_9ACTN</name>
<reference evidence="1 2" key="1">
    <citation type="submission" date="2018-07" db="EMBL/GenBank/DDBJ databases">
        <title>Draft genome of the type strain Streptomyces armeniacus ATCC 15676.</title>
        <authorList>
            <person name="Labana P."/>
            <person name="Gosse J.T."/>
            <person name="Boddy C.N."/>
        </authorList>
    </citation>
    <scope>NUCLEOTIDE SEQUENCE [LARGE SCALE GENOMIC DNA]</scope>
    <source>
        <strain evidence="1 2">ATCC 15676</strain>
    </source>
</reference>